<protein>
    <submittedName>
        <fullName evidence="2">Uncharacterized protein</fullName>
    </submittedName>
</protein>
<dbReference type="EMBL" id="ACVC01000033">
    <property type="protein sequence ID" value="EFO65373.1"/>
    <property type="molecule type" value="Genomic_DNA"/>
</dbReference>
<dbReference type="OrthoDB" id="10257369at2759"/>
<reference evidence="2 3" key="1">
    <citation type="journal article" date="2010" name="BMC Genomics">
        <title>Genome analysis and comparative genomics of a Giardia intestinalis assemblage E isolate.</title>
        <authorList>
            <person name="Jerlstrom-Hultqvist J."/>
            <person name="Franzen O."/>
            <person name="Ankarklev J."/>
            <person name="Xu F."/>
            <person name="Nohynkova E."/>
            <person name="Andersson J.O."/>
            <person name="Svard S.G."/>
            <person name="Andersson B."/>
        </authorList>
    </citation>
    <scope>NUCLEOTIDE SEQUENCE [LARGE SCALE GENOMIC DNA]</scope>
    <source>
        <strain evidence="2 3">P15</strain>
    </source>
</reference>
<keyword evidence="1" id="KW-1133">Transmembrane helix</keyword>
<gene>
    <name evidence="2" type="ORF">GLP15_3217</name>
</gene>
<accession>E1EWT3</accession>
<comment type="caution">
    <text evidence="2">The sequence shown here is derived from an EMBL/GenBank/DDBJ whole genome shotgun (WGS) entry which is preliminary data.</text>
</comment>
<dbReference type="VEuPathDB" id="GiardiaDB:GLP15_3217"/>
<keyword evidence="1" id="KW-0812">Transmembrane</keyword>
<evidence type="ECO:0000313" key="2">
    <source>
        <dbReference type="EMBL" id="EFO65373.1"/>
    </source>
</evidence>
<dbReference type="OMA" id="QFIFMRI"/>
<organism evidence="2 3">
    <name type="scientific">Giardia intestinalis (strain P15)</name>
    <name type="common">Giardia lamblia</name>
    <dbReference type="NCBI Taxonomy" id="658858"/>
    <lineage>
        <taxon>Eukaryota</taxon>
        <taxon>Metamonada</taxon>
        <taxon>Diplomonadida</taxon>
        <taxon>Hexamitidae</taxon>
        <taxon>Giardiinae</taxon>
        <taxon>Giardia</taxon>
    </lineage>
</organism>
<feature type="transmembrane region" description="Helical" evidence="1">
    <location>
        <begin position="79"/>
        <end position="99"/>
    </location>
</feature>
<proteinExistence type="predicted"/>
<evidence type="ECO:0000256" key="1">
    <source>
        <dbReference type="SAM" id="Phobius"/>
    </source>
</evidence>
<evidence type="ECO:0000313" key="3">
    <source>
        <dbReference type="Proteomes" id="UP000008974"/>
    </source>
</evidence>
<sequence>MTQRGMFLFVFVFFASLNFLPRVLFAVMTKGLFSQAKKWNQFIFMRITTYNAPQSLSSLGYTVHPIRPGLEIPLTSKQLVLASFFLCIVLVCIYVAVGIPQDPRKRALACLPLLLVSVMAAVALAVLFVVLLFVAEVTL</sequence>
<dbReference type="Proteomes" id="UP000008974">
    <property type="component" value="Unassembled WGS sequence"/>
</dbReference>
<feature type="transmembrane region" description="Helical" evidence="1">
    <location>
        <begin position="111"/>
        <end position="135"/>
    </location>
</feature>
<dbReference type="AlphaFoldDB" id="E1EWT3"/>
<name>E1EWT3_GIAIA</name>
<keyword evidence="1" id="KW-0472">Membrane</keyword>